<organism evidence="1 2">
    <name type="scientific">Microcystis flos-aquae Mf_QC_C_20070823_S10D</name>
    <dbReference type="NCBI Taxonomy" id="2486236"/>
    <lineage>
        <taxon>Bacteria</taxon>
        <taxon>Bacillati</taxon>
        <taxon>Cyanobacteriota</taxon>
        <taxon>Cyanophyceae</taxon>
        <taxon>Oscillatoriophycideae</taxon>
        <taxon>Chroococcales</taxon>
        <taxon>Microcystaceae</taxon>
        <taxon>Microcystis</taxon>
    </lineage>
</organism>
<evidence type="ECO:0000313" key="1">
    <source>
        <dbReference type="EMBL" id="TRV07629.1"/>
    </source>
</evidence>
<dbReference type="SUPFAM" id="SSF52540">
    <property type="entry name" value="P-loop containing nucleoside triphosphate hydrolases"/>
    <property type="match status" value="1"/>
</dbReference>
<proteinExistence type="predicted"/>
<dbReference type="Gene3D" id="3.40.50.300">
    <property type="entry name" value="P-loop containing nucleotide triphosphate hydrolases"/>
    <property type="match status" value="1"/>
</dbReference>
<dbReference type="Proteomes" id="UP000315868">
    <property type="component" value="Unassembled WGS sequence"/>
</dbReference>
<accession>A0A552KI20</accession>
<sequence>MSDLITQLCQIIAEILQNNPQADSAELIALVEAKIKTNSQLIEAIKNDSRLTQINQGDTKAFQTLVTGGIANIGIFLNDVNPEQLQEVLQQVINSFNVESDIRKLEEHGNYILENEIKSTINGIHIKRPDILNQLISLTKTTNFVFVTGERGSGKSSLIKEFANQIKQDIPTFCLRTNDLDQSHINGVFSAIGLKSSLQDLGENFAIIPKKYLIIESLEKLLELENKTAFTNLLYFINKQQGWTIITTGRNYAYNQIIFTYLQPNKINFETLNIKGFNDDEIQQLSEQIQSLKTLSNNHTLKDLIKCPFYADLAYRVLETGKEFTPEDGEKEFRAAVWQNVIAKEHERKDGIHLKRRKIFIEIAVKRAKKMLSGILVNEFDSEALAKLEEDNLICRDPKNLVSLAHDILEDWAIEQYIEEIYQEDLDNIQMFLKNVGHEPAMNRAFRLWLHQKLKDGDNIDDFVYDILNSKNIQRCWQDETISAVLQGDNPDKFLRKLKKQLFTENGELLKRFCFILRIACKIPHKIQENNQSASLDILDLQPHGKAWEIMTKFLYENIKLLSTDLLSHVVAVLDEWSSILNINEELPPSAREVGLLALYLLDNFKSVYGNRNDNNRKKILSLIIKTIPAIRQEFLKLLETDLFISQQEQSNRKLYYVDNFCKMSFLGIETAFFSKYAPEFLIRLAYDKWFIKENNEDDEDRIFSYRGIDVDECFGLYEDKFSPASGAKGPFKYLLHSHWQQSLDFILNLLNISANKYAHSDLDSLSKSSYLKVGYSQPLIKTIEIELNDGSKIEQYCSERLWLAYRGFSVVPNLLQSALMALENWLIDFAENLEYQQIDRLFDYILRNSNSVMPTAVLASVATGFPKKVGKAALPLLQNAKLYHLDRRRTVREGSEINWHYDPFTIDTLSKFYAEERRIAALRPWRKNNLEMLIISLQLSEWRNDALAIVDKLYKSEPKDETMRFFLHRIDSRNWKLTPDYENNQIIVESPDLEPDLKDFQQEALERSQKMNRFCILKLWSDNKMRNEPLKTNYFSTWQEALSEAKYWDEQLKSGQANDSTIIKYGAVVTSASIFIRDYHQELNESDLNWCIEIIVKAAVANANTENDILIWDETDYDGSASAASILPLLFDFISTDEDRLRLKQVIIIALTHVNQNVRHQAAEGIRKYLWQRDSEFAQKCLIGAIEYAHFEHKQENLALKRRLSILKSEGKSISDELNKLLTKKNKFTKQFLQGKLSNNIEAITFQSHSSWYLLSPCLMIPDGSRESSHILFLSRILNLFFEYEQEKNNRDHQHNNRYEMDDELPYDFGKRFAEYLFHLHDSNFQDYINLLRIGCEKMPSFIDSLLLYVAVVAEKKGEIEIYWQLWHQLSQTVQDIALELANTNFDRQKSDKCKLIRGMLHADLDWRRIDYENQDIALGKDLILEFVKNAGQNCDVFESLASLMYHFPAIFRESGLPILAKHQKEKENTHLLSSNTAFYLEIAIQRFLHSENTGSLPKKLHESCFILLNAIIDTASSRAYYLREHLIRSRKIV</sequence>
<name>A0A552KI20_9CHRO</name>
<dbReference type="GO" id="GO:0005524">
    <property type="term" value="F:ATP binding"/>
    <property type="evidence" value="ECO:0007669"/>
    <property type="project" value="UniProtKB-KW"/>
</dbReference>
<evidence type="ECO:0000313" key="2">
    <source>
        <dbReference type="Proteomes" id="UP000315868"/>
    </source>
</evidence>
<comment type="caution">
    <text evidence="1">The sequence shown here is derived from an EMBL/GenBank/DDBJ whole genome shotgun (WGS) entry which is preliminary data.</text>
</comment>
<dbReference type="InterPro" id="IPR027417">
    <property type="entry name" value="P-loop_NTPase"/>
</dbReference>
<gene>
    <name evidence="1" type="ORF">EWV45_19355</name>
</gene>
<dbReference type="EMBL" id="SFAM01000182">
    <property type="protein sequence ID" value="TRV07629.1"/>
    <property type="molecule type" value="Genomic_DNA"/>
</dbReference>
<protein>
    <submittedName>
        <fullName evidence="1">ATP-binding protein</fullName>
    </submittedName>
</protein>
<keyword evidence="1" id="KW-0547">Nucleotide-binding</keyword>
<keyword evidence="1" id="KW-0067">ATP-binding</keyword>
<reference evidence="1 2" key="1">
    <citation type="submission" date="2019-01" db="EMBL/GenBank/DDBJ databases">
        <title>Coherence of Microcystis species and biogeography revealed through population genomics.</title>
        <authorList>
            <person name="Perez-Carrascal O.M."/>
            <person name="Terrat Y."/>
            <person name="Giani A."/>
            <person name="Fortin N."/>
            <person name="Tromas N."/>
            <person name="Shapiro B.J."/>
        </authorList>
    </citation>
    <scope>NUCLEOTIDE SEQUENCE [LARGE SCALE GENOMIC DNA]</scope>
    <source>
        <strain evidence="1">Mf_QC_C_20070823_S10D</strain>
    </source>
</reference>